<accession>E2B901</accession>
<name>E2B901_HARSA</name>
<proteinExistence type="predicted"/>
<dbReference type="EMBL" id="GL446405">
    <property type="protein sequence ID" value="EFN87835.1"/>
    <property type="molecule type" value="Genomic_DNA"/>
</dbReference>
<gene>
    <name evidence="1" type="ORF">EAI_01085</name>
</gene>
<protein>
    <submittedName>
        <fullName evidence="1">Uncharacterized protein</fullName>
    </submittedName>
</protein>
<organism evidence="2">
    <name type="scientific">Harpegnathos saltator</name>
    <name type="common">Jerdon's jumping ant</name>
    <dbReference type="NCBI Taxonomy" id="610380"/>
    <lineage>
        <taxon>Eukaryota</taxon>
        <taxon>Metazoa</taxon>
        <taxon>Ecdysozoa</taxon>
        <taxon>Arthropoda</taxon>
        <taxon>Hexapoda</taxon>
        <taxon>Insecta</taxon>
        <taxon>Pterygota</taxon>
        <taxon>Neoptera</taxon>
        <taxon>Endopterygota</taxon>
        <taxon>Hymenoptera</taxon>
        <taxon>Apocrita</taxon>
        <taxon>Aculeata</taxon>
        <taxon>Formicoidea</taxon>
        <taxon>Formicidae</taxon>
        <taxon>Ponerinae</taxon>
        <taxon>Ponerini</taxon>
        <taxon>Harpegnathos</taxon>
    </lineage>
</organism>
<evidence type="ECO:0000313" key="2">
    <source>
        <dbReference type="Proteomes" id="UP000008237"/>
    </source>
</evidence>
<reference evidence="1 2" key="1">
    <citation type="journal article" date="2010" name="Science">
        <title>Genomic comparison of the ants Camponotus floridanus and Harpegnathos saltator.</title>
        <authorList>
            <person name="Bonasio R."/>
            <person name="Zhang G."/>
            <person name="Ye C."/>
            <person name="Mutti N.S."/>
            <person name="Fang X."/>
            <person name="Qin N."/>
            <person name="Donahue G."/>
            <person name="Yang P."/>
            <person name="Li Q."/>
            <person name="Li C."/>
            <person name="Zhang P."/>
            <person name="Huang Z."/>
            <person name="Berger S.L."/>
            <person name="Reinberg D."/>
            <person name="Wang J."/>
            <person name="Liebig J."/>
        </authorList>
    </citation>
    <scope>NUCLEOTIDE SEQUENCE [LARGE SCALE GENOMIC DNA]</scope>
    <source>
        <strain evidence="1 2">R22 G/1</strain>
    </source>
</reference>
<sequence>MKDLLISINSHGMMLNTRLSRIFPTETLNVNEIVLDWGEESRPLSQNYLCVTEYKLMNMWVLQHWNILYPSSQYHYGHFDKFDG</sequence>
<dbReference type="AlphaFoldDB" id="E2B901"/>
<evidence type="ECO:0000313" key="1">
    <source>
        <dbReference type="EMBL" id="EFN87835.1"/>
    </source>
</evidence>
<keyword evidence="2" id="KW-1185">Reference proteome</keyword>
<dbReference type="InParanoid" id="E2B901"/>
<dbReference type="Proteomes" id="UP000008237">
    <property type="component" value="Unassembled WGS sequence"/>
</dbReference>